<dbReference type="RefSeq" id="WP_168436957.1">
    <property type="nucleotide sequence ID" value="NZ_JAAXOU010000002.1"/>
</dbReference>
<evidence type="ECO:0000256" key="1">
    <source>
        <dbReference type="SAM" id="MobiDB-lite"/>
    </source>
</evidence>
<protein>
    <recommendedName>
        <fullName evidence="4">AG1 protein</fullName>
    </recommendedName>
</protein>
<organism evidence="2 3">
    <name type="scientific">Streptomyces somaliensis (strain ATCC 33201 / DSM 40738 / JCM 12659 / KCTC 9044 / NCTC 11332 / NRRL B-12077 / IP 733)</name>
    <dbReference type="NCBI Taxonomy" id="1134445"/>
    <lineage>
        <taxon>Bacteria</taxon>
        <taxon>Bacillati</taxon>
        <taxon>Actinomycetota</taxon>
        <taxon>Actinomycetes</taxon>
        <taxon>Kitasatosporales</taxon>
        <taxon>Streptomycetaceae</taxon>
        <taxon>Streptomyces</taxon>
    </lineage>
</organism>
<evidence type="ECO:0008006" key="4">
    <source>
        <dbReference type="Google" id="ProtNLM"/>
    </source>
</evidence>
<dbReference type="Proteomes" id="UP000570003">
    <property type="component" value="Unassembled WGS sequence"/>
</dbReference>
<comment type="caution">
    <text evidence="2">The sequence shown here is derived from an EMBL/GenBank/DDBJ whole genome shotgun (WGS) entry which is preliminary data.</text>
</comment>
<name>A0AA44D9D2_STRE0</name>
<dbReference type="AlphaFoldDB" id="A0AA44D9D2"/>
<evidence type="ECO:0000313" key="3">
    <source>
        <dbReference type="Proteomes" id="UP000570003"/>
    </source>
</evidence>
<gene>
    <name evidence="2" type="ORF">HGA06_00360</name>
</gene>
<keyword evidence="3" id="KW-1185">Reference proteome</keyword>
<dbReference type="EMBL" id="JAAXOU010000002">
    <property type="protein sequence ID" value="NKY12673.1"/>
    <property type="molecule type" value="Genomic_DNA"/>
</dbReference>
<evidence type="ECO:0000313" key="2">
    <source>
        <dbReference type="EMBL" id="NKY12673.1"/>
    </source>
</evidence>
<feature type="region of interest" description="Disordered" evidence="1">
    <location>
        <begin position="24"/>
        <end position="47"/>
    </location>
</feature>
<accession>A0AA44D9D2</accession>
<sequence length="146" mass="15604">MAWEEWERLKAETATREATRIQLNQAASGGAGGDCSGPDLASSPRAKKSAAKAIQEVLVPGVVRDGKCAAESMNAAIKEFGARDGSGWDSSSALKKAQRTWEKQVKTLLDRLADEKAALIKTSIDLRGSDLDTAGRLNRASRLDDC</sequence>
<reference evidence="2 3" key="1">
    <citation type="submission" date="2020-04" db="EMBL/GenBank/DDBJ databases">
        <title>MicrobeNet Type strains.</title>
        <authorList>
            <person name="Nicholson A.C."/>
        </authorList>
    </citation>
    <scope>NUCLEOTIDE SEQUENCE [LARGE SCALE GENOMIC DNA]</scope>
    <source>
        <strain evidence="2 3">DSM 40738</strain>
    </source>
</reference>
<proteinExistence type="predicted"/>